<accession>A0AC34G9R5</accession>
<dbReference type="WBParaSite" id="ES5_v2.g26489.t1">
    <property type="protein sequence ID" value="ES5_v2.g26489.t1"/>
    <property type="gene ID" value="ES5_v2.g26489"/>
</dbReference>
<evidence type="ECO:0000313" key="2">
    <source>
        <dbReference type="WBParaSite" id="ES5_v2.g26489.t1"/>
    </source>
</evidence>
<dbReference type="Proteomes" id="UP000887579">
    <property type="component" value="Unplaced"/>
</dbReference>
<protein>
    <submittedName>
        <fullName evidence="2">G-protein coupled receptors family 1 profile domain-containing protein</fullName>
    </submittedName>
</protein>
<reference evidence="2" key="1">
    <citation type="submission" date="2022-11" db="UniProtKB">
        <authorList>
            <consortium name="WormBaseParasite"/>
        </authorList>
    </citation>
    <scope>IDENTIFICATION</scope>
</reference>
<proteinExistence type="predicted"/>
<sequence length="120" mass="13825">MKRYFRKAELGLLSVAIGDFAVMGISCIIIVSFVNLIILMIQNDYNNPMFDFYYLQLAWVTDIGFLSRPVLLMIMSKNVRKVVIHSLLCSTEDEFQVKTMTASRSHISRVSVRSKQVHVY</sequence>
<evidence type="ECO:0000313" key="1">
    <source>
        <dbReference type="Proteomes" id="UP000887579"/>
    </source>
</evidence>
<name>A0AC34G9R5_9BILA</name>
<organism evidence="1 2">
    <name type="scientific">Panagrolaimus sp. ES5</name>
    <dbReference type="NCBI Taxonomy" id="591445"/>
    <lineage>
        <taxon>Eukaryota</taxon>
        <taxon>Metazoa</taxon>
        <taxon>Ecdysozoa</taxon>
        <taxon>Nematoda</taxon>
        <taxon>Chromadorea</taxon>
        <taxon>Rhabditida</taxon>
        <taxon>Tylenchina</taxon>
        <taxon>Panagrolaimomorpha</taxon>
        <taxon>Panagrolaimoidea</taxon>
        <taxon>Panagrolaimidae</taxon>
        <taxon>Panagrolaimus</taxon>
    </lineage>
</organism>